<reference evidence="2" key="1">
    <citation type="submission" date="2012-04" db="EMBL/GenBank/DDBJ databases">
        <title>The Genome Sequence of Fusarium oxysporum melonis.</title>
        <authorList>
            <consortium name="The Broad Institute Genome Sequencing Platform"/>
            <person name="Ma L.-J."/>
            <person name="Gale L.R."/>
            <person name="Schwartz D.C."/>
            <person name="Zhou S."/>
            <person name="Corby-Kistler H."/>
            <person name="Young S.K."/>
            <person name="Zeng Q."/>
            <person name="Gargeya S."/>
            <person name="Fitzgerald M."/>
            <person name="Haas B."/>
            <person name="Abouelleil A."/>
            <person name="Alvarado L."/>
            <person name="Arachchi H.M."/>
            <person name="Berlin A."/>
            <person name="Brown A."/>
            <person name="Chapman S.B."/>
            <person name="Chen Z."/>
            <person name="Dunbar C."/>
            <person name="Freedman E."/>
            <person name="Gearin G."/>
            <person name="Goldberg J."/>
            <person name="Griggs A."/>
            <person name="Gujja S."/>
            <person name="Heiman D."/>
            <person name="Howarth C."/>
            <person name="Larson L."/>
            <person name="Lui A."/>
            <person name="MacDonald P.J.P."/>
            <person name="Montmayeur A."/>
            <person name="Murphy C."/>
            <person name="Neiman D."/>
            <person name="Pearson M."/>
            <person name="Priest M."/>
            <person name="Roberts A."/>
            <person name="Saif S."/>
            <person name="Shea T."/>
            <person name="Shenoy N."/>
            <person name="Sisk P."/>
            <person name="Stolte C."/>
            <person name="Sykes S."/>
            <person name="Wortman J."/>
            <person name="Nusbaum C."/>
            <person name="Birren B."/>
        </authorList>
    </citation>
    <scope>NUCLEOTIDE SEQUENCE</scope>
    <source>
        <strain evidence="2">26406</strain>
    </source>
</reference>
<feature type="region of interest" description="Disordered" evidence="1">
    <location>
        <begin position="1"/>
        <end position="93"/>
    </location>
</feature>
<reference evidence="2" key="2">
    <citation type="submission" date="2012-05" db="EMBL/GenBank/DDBJ databases">
        <title>Annotation of the Genome Sequence of Fusarium oxysporum f. sp. melonis 26406.</title>
        <authorList>
            <consortium name="The Broad Institute Genomics Platform"/>
            <person name="Ma L.-J."/>
            <person name="Corby-Kistler H."/>
            <person name="Broz K."/>
            <person name="Gale L.R."/>
            <person name="Jonkers W."/>
            <person name="O'Donnell K."/>
            <person name="Ploetz R."/>
            <person name="Steinberg C."/>
            <person name="Schwartz D.C."/>
            <person name="VanEtten H."/>
            <person name="Zhou S."/>
            <person name="Young S.K."/>
            <person name="Zeng Q."/>
            <person name="Gargeya S."/>
            <person name="Fitzgerald M."/>
            <person name="Abouelleil A."/>
            <person name="Alvarado L."/>
            <person name="Chapman S.B."/>
            <person name="Gainer-Dewar J."/>
            <person name="Goldberg J."/>
            <person name="Griggs A."/>
            <person name="Gujja S."/>
            <person name="Hansen M."/>
            <person name="Howarth C."/>
            <person name="Imamovic A."/>
            <person name="Ireland A."/>
            <person name="Larimer J."/>
            <person name="McCowan C."/>
            <person name="Murphy C."/>
            <person name="Pearson M."/>
            <person name="Poon T.W."/>
            <person name="Priest M."/>
            <person name="Roberts A."/>
            <person name="Saif S."/>
            <person name="Shea T."/>
            <person name="Sykes S."/>
            <person name="Wortman J."/>
            <person name="Nusbaum C."/>
            <person name="Birren B."/>
        </authorList>
    </citation>
    <scope>NUCLEOTIDE SEQUENCE</scope>
    <source>
        <strain evidence="2">26406</strain>
    </source>
</reference>
<name>W9YZV7_FUSOX</name>
<accession>W9YZV7</accession>
<dbReference type="AlphaFoldDB" id="W9YZV7"/>
<evidence type="ECO:0000313" key="2">
    <source>
        <dbReference type="EMBL" id="EXK24675.1"/>
    </source>
</evidence>
<feature type="compositionally biased region" description="Polar residues" evidence="1">
    <location>
        <begin position="1"/>
        <end position="16"/>
    </location>
</feature>
<feature type="compositionally biased region" description="Polar residues" evidence="1">
    <location>
        <begin position="73"/>
        <end position="93"/>
    </location>
</feature>
<gene>
    <name evidence="2" type="ORF">FOMG_18610</name>
</gene>
<feature type="compositionally biased region" description="Basic and acidic residues" evidence="1">
    <location>
        <begin position="51"/>
        <end position="66"/>
    </location>
</feature>
<organism evidence="2">
    <name type="scientific">Fusarium oxysporum f. sp. melonis 26406</name>
    <dbReference type="NCBI Taxonomy" id="1089452"/>
    <lineage>
        <taxon>Eukaryota</taxon>
        <taxon>Fungi</taxon>
        <taxon>Dikarya</taxon>
        <taxon>Ascomycota</taxon>
        <taxon>Pezizomycotina</taxon>
        <taxon>Sordariomycetes</taxon>
        <taxon>Hypocreomycetidae</taxon>
        <taxon>Hypocreales</taxon>
        <taxon>Nectriaceae</taxon>
        <taxon>Fusarium</taxon>
        <taxon>Fusarium oxysporum species complex</taxon>
    </lineage>
</organism>
<evidence type="ECO:0000256" key="1">
    <source>
        <dbReference type="SAM" id="MobiDB-lite"/>
    </source>
</evidence>
<protein>
    <submittedName>
        <fullName evidence="2">Uncharacterized protein</fullName>
    </submittedName>
</protein>
<proteinExistence type="predicted"/>
<sequence>MLGMLQATTGVRSGNAQVPKMPCSRRGLPWVSTQTSPVDAARPDQIQGSSIDKDTTCLRPPCEKQRGYRQLYLSGTGNTDSGSKTQSVRGLKS</sequence>
<dbReference type="Proteomes" id="UP000030703">
    <property type="component" value="Unassembled WGS sequence"/>
</dbReference>
<dbReference type="VEuPathDB" id="FungiDB:FOMG_18610"/>
<dbReference type="HOGENOM" id="CLU_2399769_0_0_1"/>
<dbReference type="EMBL" id="JH659463">
    <property type="protein sequence ID" value="EXK24675.1"/>
    <property type="molecule type" value="Genomic_DNA"/>
</dbReference>